<dbReference type="AlphaFoldDB" id="A0AAD7VQE7"/>
<dbReference type="EMBL" id="JARPMG010000010">
    <property type="protein sequence ID" value="KAJ8097811.1"/>
    <property type="molecule type" value="Genomic_DNA"/>
</dbReference>
<sequence>MANINHEGYQDRLALVEDILRKYGLQPTDVTPVAYEKDCPFPYNNFIYKVELTEPVTPSSFSDAPSCTVRPVSVGVSKVIIRLSNPKAGGLNHLNRVENEVAAMYLARKGLGSFKPGLEAVIPAVYAWQAGSSATGGLSWLLMEYKAGVQLDEQFNFLSETEKKNVIEQIADVFSGIQRCELPEGVDCYGGLSVDGEGKVVSGEMTTLKGGPWKGYDAFWQARLVAQLKNADESSALEGWRPNGVRERIEGFLVDGLSEVFAKAGVDIRKRVLVHGDLTMNNMLIDPNTNNLTALLDFDFSFIAPPAHEFFTSLQDLGGNTGGVHGPDPTEGRLSKALLTGNFDVEDIPEAGKGLWIKARNWDEAMARRRTVRPSEIQGIEVLDRLRKLEGLICPFRLVHPVFLKKQTNEEIAEARAKAEKMLVEELEHYGH</sequence>
<dbReference type="SUPFAM" id="SSF56112">
    <property type="entry name" value="Protein kinase-like (PK-like)"/>
    <property type="match status" value="1"/>
</dbReference>
<feature type="domain" description="Aminoglycoside phosphotransferase" evidence="1">
    <location>
        <begin position="94"/>
        <end position="318"/>
    </location>
</feature>
<evidence type="ECO:0000313" key="3">
    <source>
        <dbReference type="Proteomes" id="UP001217417"/>
    </source>
</evidence>
<accession>A0AAD7VQE7</accession>
<dbReference type="Gene3D" id="3.90.1200.10">
    <property type="match status" value="1"/>
</dbReference>
<dbReference type="PANTHER" id="PTHR21310:SF51">
    <property type="entry name" value="AMINOGLYCOSIDE PHOSPHOTRANSFERASE DOMAIN-CONTAINING PROTEIN"/>
    <property type="match status" value="1"/>
</dbReference>
<name>A0AAD7VQE7_9ASCO</name>
<dbReference type="InterPro" id="IPR011009">
    <property type="entry name" value="Kinase-like_dom_sf"/>
</dbReference>
<dbReference type="InterPro" id="IPR002575">
    <property type="entry name" value="Aminoglycoside_PTrfase"/>
</dbReference>
<dbReference type="InterPro" id="IPR051678">
    <property type="entry name" value="AGP_Transferase"/>
</dbReference>
<evidence type="ECO:0000313" key="2">
    <source>
        <dbReference type="EMBL" id="KAJ8097811.1"/>
    </source>
</evidence>
<gene>
    <name evidence="2" type="ORF">POJ06DRAFT_240331</name>
</gene>
<dbReference type="GeneID" id="80881252"/>
<comment type="caution">
    <text evidence="2">The sequence shown here is derived from an EMBL/GenBank/DDBJ whole genome shotgun (WGS) entry which is preliminary data.</text>
</comment>
<reference evidence="2" key="1">
    <citation type="submission" date="2023-03" db="EMBL/GenBank/DDBJ databases">
        <title>Near-Complete genome sequence of Lipomyces tetrasporous NRRL Y-64009, an oleaginous yeast capable of growing on lignocellulosic hydrolysates.</title>
        <authorList>
            <consortium name="Lawrence Berkeley National Laboratory"/>
            <person name="Jagtap S.S."/>
            <person name="Liu J.-J."/>
            <person name="Walukiewicz H.E."/>
            <person name="Pangilinan J."/>
            <person name="Lipzen A."/>
            <person name="Ahrendt S."/>
            <person name="Koriabine M."/>
            <person name="Cobaugh K."/>
            <person name="Salamov A."/>
            <person name="Yoshinaga Y."/>
            <person name="Ng V."/>
            <person name="Daum C."/>
            <person name="Grigoriev I.V."/>
            <person name="Slininger P.J."/>
            <person name="Dien B.S."/>
            <person name="Jin Y.-S."/>
            <person name="Rao C.V."/>
        </authorList>
    </citation>
    <scope>NUCLEOTIDE SEQUENCE</scope>
    <source>
        <strain evidence="2">NRRL Y-64009</strain>
    </source>
</reference>
<protein>
    <submittedName>
        <fullName evidence="2">Phosphotransferase</fullName>
    </submittedName>
</protein>
<evidence type="ECO:0000259" key="1">
    <source>
        <dbReference type="Pfam" id="PF01636"/>
    </source>
</evidence>
<organism evidence="2 3">
    <name type="scientific">Lipomyces tetrasporus</name>
    <dbReference type="NCBI Taxonomy" id="54092"/>
    <lineage>
        <taxon>Eukaryota</taxon>
        <taxon>Fungi</taxon>
        <taxon>Dikarya</taxon>
        <taxon>Ascomycota</taxon>
        <taxon>Saccharomycotina</taxon>
        <taxon>Lipomycetes</taxon>
        <taxon>Lipomycetales</taxon>
        <taxon>Lipomycetaceae</taxon>
        <taxon>Lipomyces</taxon>
    </lineage>
</organism>
<dbReference type="Proteomes" id="UP001217417">
    <property type="component" value="Unassembled WGS sequence"/>
</dbReference>
<dbReference type="RefSeq" id="XP_056041261.1">
    <property type="nucleotide sequence ID" value="XM_056186086.1"/>
</dbReference>
<dbReference type="PANTHER" id="PTHR21310">
    <property type="entry name" value="AMINOGLYCOSIDE PHOSPHOTRANSFERASE-RELATED-RELATED"/>
    <property type="match status" value="1"/>
</dbReference>
<dbReference type="Pfam" id="PF01636">
    <property type="entry name" value="APH"/>
    <property type="match status" value="1"/>
</dbReference>
<proteinExistence type="predicted"/>
<keyword evidence="3" id="KW-1185">Reference proteome</keyword>